<evidence type="ECO:0000256" key="2">
    <source>
        <dbReference type="ARBA" id="ARBA00022741"/>
    </source>
</evidence>
<protein>
    <recommendedName>
        <fullName evidence="6">AAA+ ATPase domain-containing protein</fullName>
    </recommendedName>
</protein>
<feature type="domain" description="AAA+ ATPase" evidence="6">
    <location>
        <begin position="42"/>
        <end position="170"/>
    </location>
</feature>
<dbReference type="GO" id="GO:0005741">
    <property type="term" value="C:mitochondrial outer membrane"/>
    <property type="evidence" value="ECO:0007669"/>
    <property type="project" value="TreeGrafter"/>
</dbReference>
<evidence type="ECO:0000313" key="8">
    <source>
        <dbReference type="Proteomes" id="UP001286313"/>
    </source>
</evidence>
<keyword evidence="4" id="KW-0496">Mitochondrion</keyword>
<evidence type="ECO:0000256" key="4">
    <source>
        <dbReference type="ARBA" id="ARBA00023128"/>
    </source>
</evidence>
<dbReference type="InterPro" id="IPR003959">
    <property type="entry name" value="ATPase_AAA_core"/>
</dbReference>
<evidence type="ECO:0000256" key="5">
    <source>
        <dbReference type="RuleBase" id="RU003651"/>
    </source>
</evidence>
<comment type="subcellular location">
    <subcellularLocation>
        <location evidence="1">Mitochondrion</location>
    </subcellularLocation>
</comment>
<proteinExistence type="inferred from homology"/>
<dbReference type="InterPro" id="IPR027417">
    <property type="entry name" value="P-loop_NTPase"/>
</dbReference>
<evidence type="ECO:0000259" key="6">
    <source>
        <dbReference type="SMART" id="SM00382"/>
    </source>
</evidence>
<dbReference type="AlphaFoldDB" id="A0AAE1BLP1"/>
<dbReference type="GO" id="GO:0005524">
    <property type="term" value="F:ATP binding"/>
    <property type="evidence" value="ECO:0007669"/>
    <property type="project" value="UniProtKB-KW"/>
</dbReference>
<dbReference type="InterPro" id="IPR003593">
    <property type="entry name" value="AAA+_ATPase"/>
</dbReference>
<dbReference type="SMART" id="SM00382">
    <property type="entry name" value="AAA"/>
    <property type="match status" value="1"/>
</dbReference>
<keyword evidence="2 5" id="KW-0547">Nucleotide-binding</keyword>
<comment type="caution">
    <text evidence="7">The sequence shown here is derived from an EMBL/GenBank/DDBJ whole genome shotgun (WGS) entry which is preliminary data.</text>
</comment>
<gene>
    <name evidence="7" type="ORF">Pcinc_041050</name>
</gene>
<keyword evidence="3 5" id="KW-0067">ATP-binding</keyword>
<dbReference type="Gene3D" id="3.40.50.300">
    <property type="entry name" value="P-loop containing nucleotide triphosphate hydrolases"/>
    <property type="match status" value="1"/>
</dbReference>
<dbReference type="PROSITE" id="PS00674">
    <property type="entry name" value="AAA"/>
    <property type="match status" value="1"/>
</dbReference>
<dbReference type="PANTHER" id="PTHR45644">
    <property type="entry name" value="AAA ATPASE, PUTATIVE (AFU_ORTHOLOGUE AFUA_2G12920)-RELATED-RELATED"/>
    <property type="match status" value="1"/>
</dbReference>
<comment type="similarity">
    <text evidence="5">Belongs to the AAA ATPase family.</text>
</comment>
<dbReference type="Proteomes" id="UP001286313">
    <property type="component" value="Unassembled WGS sequence"/>
</dbReference>
<organism evidence="7 8">
    <name type="scientific">Petrolisthes cinctipes</name>
    <name type="common">Flat porcelain crab</name>
    <dbReference type="NCBI Taxonomy" id="88211"/>
    <lineage>
        <taxon>Eukaryota</taxon>
        <taxon>Metazoa</taxon>
        <taxon>Ecdysozoa</taxon>
        <taxon>Arthropoda</taxon>
        <taxon>Crustacea</taxon>
        <taxon>Multicrustacea</taxon>
        <taxon>Malacostraca</taxon>
        <taxon>Eumalacostraca</taxon>
        <taxon>Eucarida</taxon>
        <taxon>Decapoda</taxon>
        <taxon>Pleocyemata</taxon>
        <taxon>Anomura</taxon>
        <taxon>Galatheoidea</taxon>
        <taxon>Porcellanidae</taxon>
        <taxon>Petrolisthes</taxon>
    </lineage>
</organism>
<dbReference type="GO" id="GO:0140570">
    <property type="term" value="P:extraction of mislocalized protein from mitochondrial outer membrane"/>
    <property type="evidence" value="ECO:0007669"/>
    <property type="project" value="TreeGrafter"/>
</dbReference>
<dbReference type="EMBL" id="JAWQEG010007463">
    <property type="protein sequence ID" value="KAK3852362.1"/>
    <property type="molecule type" value="Genomic_DNA"/>
</dbReference>
<dbReference type="InterPro" id="IPR003960">
    <property type="entry name" value="ATPase_AAA_CS"/>
</dbReference>
<evidence type="ECO:0000313" key="7">
    <source>
        <dbReference type="EMBL" id="KAK3852362.1"/>
    </source>
</evidence>
<dbReference type="SUPFAM" id="SSF52540">
    <property type="entry name" value="P-loop containing nucleoside triphosphate hydrolases"/>
    <property type="match status" value="1"/>
</dbReference>
<reference evidence="7" key="1">
    <citation type="submission" date="2023-10" db="EMBL/GenBank/DDBJ databases">
        <title>Genome assemblies of two species of porcelain crab, Petrolisthes cinctipes and Petrolisthes manimaculis (Anomura: Porcellanidae).</title>
        <authorList>
            <person name="Angst P."/>
        </authorList>
    </citation>
    <scope>NUCLEOTIDE SEQUENCE</scope>
    <source>
        <strain evidence="7">PB745_01</strain>
        <tissue evidence="7">Gill</tissue>
    </source>
</reference>
<name>A0AAE1BLP1_PETCI</name>
<dbReference type="PANTHER" id="PTHR45644:SF3">
    <property type="entry name" value="FI08533P-RELATED"/>
    <property type="match status" value="1"/>
</dbReference>
<evidence type="ECO:0000256" key="3">
    <source>
        <dbReference type="ARBA" id="ARBA00022840"/>
    </source>
</evidence>
<keyword evidence="8" id="KW-1185">Reference proteome</keyword>
<dbReference type="GO" id="GO:0016887">
    <property type="term" value="F:ATP hydrolysis activity"/>
    <property type="evidence" value="ECO:0007669"/>
    <property type="project" value="InterPro"/>
</dbReference>
<dbReference type="Pfam" id="PF00004">
    <property type="entry name" value="AAA"/>
    <property type="match status" value="1"/>
</dbReference>
<dbReference type="InterPro" id="IPR051701">
    <property type="entry name" value="Mito_OM_Translocase_MSP1"/>
</dbReference>
<evidence type="ECO:0000256" key="1">
    <source>
        <dbReference type="ARBA" id="ARBA00004173"/>
    </source>
</evidence>
<sequence length="170" mass="18728">MNTKWSDIGGCKEILNSIQSNVVYPLLYLFHHADAINPLLMPPKGVLLYGPPGCGKTLLAKAIASQVHANFLNMDISILKTKWYGESEKLAQAVFTLSHKLAPSILFLDEVDSFLSQRDSSDSNTASSLKAIFLQSWDGLMTNPTSQVLILAATNRKQDIDTAILRRLPL</sequence>
<accession>A0AAE1BLP1</accession>